<protein>
    <recommendedName>
        <fullName evidence="3">Integrase catalytic domain-containing protein</fullName>
    </recommendedName>
</protein>
<keyword evidence="2" id="KW-1185">Reference proteome</keyword>
<dbReference type="InterPro" id="IPR050951">
    <property type="entry name" value="Retrovirus_Pol_polyprotein"/>
</dbReference>
<gene>
    <name evidence="1" type="ORF">T265_10417</name>
</gene>
<organism evidence="1 2">
    <name type="scientific">Opisthorchis viverrini</name>
    <name type="common">Southeast Asian liver fluke</name>
    <dbReference type="NCBI Taxonomy" id="6198"/>
    <lineage>
        <taxon>Eukaryota</taxon>
        <taxon>Metazoa</taxon>
        <taxon>Spiralia</taxon>
        <taxon>Lophotrochozoa</taxon>
        <taxon>Platyhelminthes</taxon>
        <taxon>Trematoda</taxon>
        <taxon>Digenea</taxon>
        <taxon>Opisthorchiida</taxon>
        <taxon>Opisthorchiata</taxon>
        <taxon>Opisthorchiidae</taxon>
        <taxon>Opisthorchis</taxon>
    </lineage>
</organism>
<dbReference type="InterPro" id="IPR012337">
    <property type="entry name" value="RNaseH-like_sf"/>
</dbReference>
<evidence type="ECO:0000313" key="2">
    <source>
        <dbReference type="Proteomes" id="UP000054324"/>
    </source>
</evidence>
<evidence type="ECO:0008006" key="3">
    <source>
        <dbReference type="Google" id="ProtNLM"/>
    </source>
</evidence>
<dbReference type="GO" id="GO:0003676">
    <property type="term" value="F:nucleic acid binding"/>
    <property type="evidence" value="ECO:0007669"/>
    <property type="project" value="InterPro"/>
</dbReference>
<evidence type="ECO:0000313" key="1">
    <source>
        <dbReference type="EMBL" id="KER21207.1"/>
    </source>
</evidence>
<sequence length="100" mass="11258">MDFAGPIDGLYYLIIVDAFTKWPEVFCMRKASTEATIASLQKVFSCFGLPDTITEFPNDTPLAYAVRRCYVRQAYPVHDWPKVRVACGSGIKASSDWSRV</sequence>
<dbReference type="Gene3D" id="3.30.420.10">
    <property type="entry name" value="Ribonuclease H-like superfamily/Ribonuclease H"/>
    <property type="match status" value="1"/>
</dbReference>
<dbReference type="EMBL" id="KL596984">
    <property type="protein sequence ID" value="KER21207.1"/>
    <property type="molecule type" value="Genomic_DNA"/>
</dbReference>
<dbReference type="PANTHER" id="PTHR37984:SF5">
    <property type="entry name" value="PROTEIN NYNRIN-LIKE"/>
    <property type="match status" value="1"/>
</dbReference>
<name>A0A074Z6N7_OPIVI</name>
<dbReference type="SUPFAM" id="SSF53098">
    <property type="entry name" value="Ribonuclease H-like"/>
    <property type="match status" value="1"/>
</dbReference>
<dbReference type="CTD" id="20324585"/>
<dbReference type="AlphaFoldDB" id="A0A074Z6N7"/>
<reference evidence="1 2" key="1">
    <citation type="submission" date="2013-11" db="EMBL/GenBank/DDBJ databases">
        <title>Opisthorchis viverrini - life in the bile duct.</title>
        <authorList>
            <person name="Young N.D."/>
            <person name="Nagarajan N."/>
            <person name="Lin S.J."/>
            <person name="Korhonen P.K."/>
            <person name="Jex A.R."/>
            <person name="Hall R.S."/>
            <person name="Safavi-Hemami H."/>
            <person name="Kaewkong W."/>
            <person name="Bertrand D."/>
            <person name="Gao S."/>
            <person name="Seet Q."/>
            <person name="Wongkham S."/>
            <person name="Teh B.T."/>
            <person name="Wongkham C."/>
            <person name="Intapan P.M."/>
            <person name="Maleewong W."/>
            <person name="Yang X."/>
            <person name="Hu M."/>
            <person name="Wang Z."/>
            <person name="Hofmann A."/>
            <person name="Sternberg P.W."/>
            <person name="Tan P."/>
            <person name="Wang J."/>
            <person name="Gasser R.B."/>
        </authorList>
    </citation>
    <scope>NUCLEOTIDE SEQUENCE [LARGE SCALE GENOMIC DNA]</scope>
</reference>
<dbReference type="GeneID" id="20324585"/>
<dbReference type="RefSeq" id="XP_009175047.1">
    <property type="nucleotide sequence ID" value="XM_009176783.1"/>
</dbReference>
<dbReference type="Proteomes" id="UP000054324">
    <property type="component" value="Unassembled WGS sequence"/>
</dbReference>
<dbReference type="OrthoDB" id="7758825at2759"/>
<dbReference type="InterPro" id="IPR036397">
    <property type="entry name" value="RNaseH_sf"/>
</dbReference>
<proteinExistence type="predicted"/>
<dbReference type="KEGG" id="ovi:T265_10417"/>
<dbReference type="PANTHER" id="PTHR37984">
    <property type="entry name" value="PROTEIN CBG26694"/>
    <property type="match status" value="1"/>
</dbReference>
<dbReference type="STRING" id="6198.A0A074Z6N7"/>
<accession>A0A074Z6N7</accession>